<feature type="domain" description="N-acetyltransferase" evidence="4">
    <location>
        <begin position="50"/>
        <end position="214"/>
    </location>
</feature>
<dbReference type="InterPro" id="IPR000182">
    <property type="entry name" value="GNAT_dom"/>
</dbReference>
<gene>
    <name evidence="5" type="ORF">GXW98_08560</name>
</gene>
<dbReference type="Pfam" id="PF00583">
    <property type="entry name" value="Acetyltransf_1"/>
    <property type="match status" value="1"/>
</dbReference>
<dbReference type="Gene3D" id="3.40.630.30">
    <property type="match status" value="1"/>
</dbReference>
<dbReference type="SUPFAM" id="SSF55729">
    <property type="entry name" value="Acyl-CoA N-acyltransferases (Nat)"/>
    <property type="match status" value="1"/>
</dbReference>
<proteinExistence type="predicted"/>
<evidence type="ECO:0000259" key="4">
    <source>
        <dbReference type="PROSITE" id="PS51186"/>
    </source>
</evidence>
<reference evidence="5" key="2">
    <citation type="submission" date="2020-01" db="EMBL/GenBank/DDBJ databases">
        <authorList>
            <person name="Campanaro S."/>
        </authorList>
    </citation>
    <scope>NUCLEOTIDE SEQUENCE</scope>
    <source>
        <strain evidence="5">AS01afH2WH_6</strain>
    </source>
</reference>
<evidence type="ECO:0000256" key="1">
    <source>
        <dbReference type="ARBA" id="ARBA00022679"/>
    </source>
</evidence>
<dbReference type="RefSeq" id="WP_273174431.1">
    <property type="nucleotide sequence ID" value="NZ_JAAXZR010000026.1"/>
</dbReference>
<evidence type="ECO:0000256" key="3">
    <source>
        <dbReference type="SAM" id="MobiDB-lite"/>
    </source>
</evidence>
<dbReference type="PANTHER" id="PTHR43072">
    <property type="entry name" value="N-ACETYLTRANSFERASE"/>
    <property type="match status" value="1"/>
</dbReference>
<reference evidence="5" key="1">
    <citation type="journal article" date="2020" name="Biotechnol. Biofuels">
        <title>New insights from the biogas microbiome by comprehensive genome-resolved metagenomics of nearly 1600 species originating from multiple anaerobic digesters.</title>
        <authorList>
            <person name="Campanaro S."/>
            <person name="Treu L."/>
            <person name="Rodriguez-R L.M."/>
            <person name="Kovalovszki A."/>
            <person name="Ziels R.M."/>
            <person name="Maus I."/>
            <person name="Zhu X."/>
            <person name="Kougias P.G."/>
            <person name="Basile A."/>
            <person name="Luo G."/>
            <person name="Schluter A."/>
            <person name="Konstantinidis K.T."/>
            <person name="Angelidaki I."/>
        </authorList>
    </citation>
    <scope>NUCLEOTIDE SEQUENCE</scope>
    <source>
        <strain evidence="5">AS01afH2WH_6</strain>
    </source>
</reference>
<sequence>MGDAQVECGGSGDDRPLSARHPSVRPVGEGLKNSKAGTSHEQTLGLPEGYGVRPAGDEDLQAITDIYNQAMSSGGASADTAVQTVEERAAWLHSHTPRNQYPVIVVQEAGTVAAFASISRFHPRPGYDANVELSYYVELGHRGHGLGTSLVKWGLQTARELGYASLNTVIFADNVGSMALMRHFGFIQYGLLPHAAEDSQGVRHDVAYWYHSLS</sequence>
<feature type="region of interest" description="Disordered" evidence="3">
    <location>
        <begin position="1"/>
        <end position="51"/>
    </location>
</feature>
<evidence type="ECO:0000313" key="6">
    <source>
        <dbReference type="Proteomes" id="UP000767327"/>
    </source>
</evidence>
<keyword evidence="1" id="KW-0808">Transferase</keyword>
<comment type="caution">
    <text evidence="5">The sequence shown here is derived from an EMBL/GenBank/DDBJ whole genome shotgun (WGS) entry which is preliminary data.</text>
</comment>
<dbReference type="InterPro" id="IPR016181">
    <property type="entry name" value="Acyl_CoA_acyltransferase"/>
</dbReference>
<name>A0A971IDP2_9BIFI</name>
<dbReference type="Proteomes" id="UP000767327">
    <property type="component" value="Unassembled WGS sequence"/>
</dbReference>
<dbReference type="GO" id="GO:0016747">
    <property type="term" value="F:acyltransferase activity, transferring groups other than amino-acyl groups"/>
    <property type="evidence" value="ECO:0007669"/>
    <property type="project" value="InterPro"/>
</dbReference>
<dbReference type="AlphaFoldDB" id="A0A971IDP2"/>
<dbReference type="PANTHER" id="PTHR43072:SF23">
    <property type="entry name" value="UPF0039 PROTEIN C11D3.02C"/>
    <property type="match status" value="1"/>
</dbReference>
<organism evidence="5 6">
    <name type="scientific">Bifidobacterium crudilactis</name>
    <dbReference type="NCBI Taxonomy" id="327277"/>
    <lineage>
        <taxon>Bacteria</taxon>
        <taxon>Bacillati</taxon>
        <taxon>Actinomycetota</taxon>
        <taxon>Actinomycetes</taxon>
        <taxon>Bifidobacteriales</taxon>
        <taxon>Bifidobacteriaceae</taxon>
        <taxon>Bifidobacterium</taxon>
    </lineage>
</organism>
<dbReference type="CDD" id="cd04301">
    <property type="entry name" value="NAT_SF"/>
    <property type="match status" value="1"/>
</dbReference>
<protein>
    <submittedName>
        <fullName evidence="5">N-acetyltransferase</fullName>
    </submittedName>
</protein>
<evidence type="ECO:0000256" key="2">
    <source>
        <dbReference type="ARBA" id="ARBA00023315"/>
    </source>
</evidence>
<accession>A0A971IDP2</accession>
<keyword evidence="2" id="KW-0012">Acyltransferase</keyword>
<dbReference type="EMBL" id="JAAXZR010000026">
    <property type="protein sequence ID" value="NLT80316.1"/>
    <property type="molecule type" value="Genomic_DNA"/>
</dbReference>
<dbReference type="PROSITE" id="PS51186">
    <property type="entry name" value="GNAT"/>
    <property type="match status" value="1"/>
</dbReference>
<evidence type="ECO:0000313" key="5">
    <source>
        <dbReference type="EMBL" id="NLT80316.1"/>
    </source>
</evidence>